<evidence type="ECO:0000256" key="2">
    <source>
        <dbReference type="ARBA" id="ARBA00022670"/>
    </source>
</evidence>
<dbReference type="InterPro" id="IPR038765">
    <property type="entry name" value="Papain-like_cys_pep_sf"/>
</dbReference>
<organism evidence="6 7">
    <name type="scientific">Ignavibacterium album (strain DSM 19864 / JCM 16511 / NBRC 101810 / Mat9-16)</name>
    <dbReference type="NCBI Taxonomy" id="945713"/>
    <lineage>
        <taxon>Bacteria</taxon>
        <taxon>Pseudomonadati</taxon>
        <taxon>Ignavibacteriota</taxon>
        <taxon>Ignavibacteria</taxon>
        <taxon>Ignavibacteriales</taxon>
        <taxon>Ignavibacteriaceae</taxon>
        <taxon>Ignavibacterium</taxon>
    </lineage>
</organism>
<keyword evidence="7" id="KW-1185">Reference proteome</keyword>
<dbReference type="Pfam" id="PF18348">
    <property type="entry name" value="SH3_16"/>
    <property type="match status" value="1"/>
</dbReference>
<keyword evidence="3 6" id="KW-0378">Hydrolase</keyword>
<dbReference type="EMBL" id="CP003418">
    <property type="protein sequence ID" value="AFH48693.1"/>
    <property type="molecule type" value="Genomic_DNA"/>
</dbReference>
<dbReference type="STRING" id="945713.IALB_0981"/>
<dbReference type="PANTHER" id="PTHR47053">
    <property type="entry name" value="MUREIN DD-ENDOPEPTIDASE MEPH-RELATED"/>
    <property type="match status" value="1"/>
</dbReference>
<evidence type="ECO:0000313" key="6">
    <source>
        <dbReference type="EMBL" id="AFH48693.1"/>
    </source>
</evidence>
<reference evidence="6 7" key="1">
    <citation type="journal article" date="2012" name="Front. Microbiol.">
        <title>Complete genome of Ignavibacterium album, a metabolically versatile, flagellated, facultative anaerobe from the phylum Chlorobi.</title>
        <authorList>
            <person name="Liu Z."/>
            <person name="Frigaard N.-U."/>
            <person name="Vogl K."/>
            <person name="Iino T."/>
            <person name="Ohkuma M."/>
            <person name="Overmann J."/>
            <person name="Bryant D.A."/>
        </authorList>
    </citation>
    <scope>NUCLEOTIDE SEQUENCE [LARGE SCALE GENOMIC DNA]</scope>
    <source>
        <strain evidence="7">DSM 19864 / JCM 16511 / NBRC 101810 / Mat9-16</strain>
    </source>
</reference>
<dbReference type="InterPro" id="IPR041382">
    <property type="entry name" value="SH3_16"/>
</dbReference>
<proteinExistence type="inferred from homology"/>
<dbReference type="Proteomes" id="UP000007394">
    <property type="component" value="Chromosome"/>
</dbReference>
<dbReference type="KEGG" id="ial:IALB_0981"/>
<dbReference type="HOGENOM" id="CLU_016043_13_2_10"/>
<feature type="domain" description="NlpC/P60" evidence="5">
    <location>
        <begin position="245"/>
        <end position="379"/>
    </location>
</feature>
<dbReference type="Pfam" id="PF00877">
    <property type="entry name" value="NLPC_P60"/>
    <property type="match status" value="1"/>
</dbReference>
<dbReference type="InterPro" id="IPR000064">
    <property type="entry name" value="NLP_P60_dom"/>
</dbReference>
<dbReference type="InterPro" id="IPR051202">
    <property type="entry name" value="Peptidase_C40"/>
</dbReference>
<dbReference type="PROSITE" id="PS51935">
    <property type="entry name" value="NLPC_P60"/>
    <property type="match status" value="1"/>
</dbReference>
<dbReference type="PANTHER" id="PTHR47053:SF1">
    <property type="entry name" value="MUREIN DD-ENDOPEPTIDASE MEPH-RELATED"/>
    <property type="match status" value="1"/>
</dbReference>
<accession>I0AI86</accession>
<keyword evidence="2" id="KW-0645">Protease</keyword>
<sequence length="397" mass="45312">MKKFLTMVFVLSILSNNILSQVNPDMEKVKSIIKDVKEKFAPDKRVAVFNIEAEQPEKKIIIKGETNLPEAKNFLIKTLDAEAIKYEDKIELLPSKHLGDKIYGVINLSVSNIRTNPDHPAELSTQSLLGTPIKILKKGQWGFYLVQTPDGYISWLDDDGFQLMNETELNEWKASEKIIYINEFGWAYENADVKSQHISDLVAGNLLKLLSEQKDFYQVEFPDKRIAYILKSESEKFNKWYERLNPTGESILETAYRFMGVPYLWGGTSAKGMDCSGFTKTVYFLNGIILPRDASQQVHTGELVETNNGWENLQAGDLLFFGSKANGEKKERITHVAIYIGDGDFIHASGRVRINSFNKAKPYYSEYRDNAFIRAKRILSSVGKNGIERILDNEFYK</sequence>
<dbReference type="GO" id="GO:0008234">
    <property type="term" value="F:cysteine-type peptidase activity"/>
    <property type="evidence" value="ECO:0007669"/>
    <property type="project" value="UniProtKB-KW"/>
</dbReference>
<dbReference type="Gene3D" id="3.90.1720.10">
    <property type="entry name" value="endopeptidase domain like (from Nostoc punctiforme)"/>
    <property type="match status" value="1"/>
</dbReference>
<gene>
    <name evidence="6" type="ordered locus">IALB_0981</name>
</gene>
<evidence type="ECO:0000256" key="1">
    <source>
        <dbReference type="ARBA" id="ARBA00007074"/>
    </source>
</evidence>
<comment type="similarity">
    <text evidence="1">Belongs to the peptidase C40 family.</text>
</comment>
<protein>
    <submittedName>
        <fullName evidence="6">Cell wall-associated hydrolase</fullName>
    </submittedName>
</protein>
<dbReference type="GO" id="GO:0006508">
    <property type="term" value="P:proteolysis"/>
    <property type="evidence" value="ECO:0007669"/>
    <property type="project" value="UniProtKB-KW"/>
</dbReference>
<dbReference type="OrthoDB" id="9813368at2"/>
<name>I0AI86_IGNAJ</name>
<keyword evidence="4" id="KW-0788">Thiol protease</keyword>
<evidence type="ECO:0000256" key="4">
    <source>
        <dbReference type="ARBA" id="ARBA00022807"/>
    </source>
</evidence>
<evidence type="ECO:0000256" key="3">
    <source>
        <dbReference type="ARBA" id="ARBA00022801"/>
    </source>
</evidence>
<evidence type="ECO:0000313" key="7">
    <source>
        <dbReference type="Proteomes" id="UP000007394"/>
    </source>
</evidence>
<dbReference type="Gene3D" id="2.30.30.40">
    <property type="entry name" value="SH3 Domains"/>
    <property type="match status" value="2"/>
</dbReference>
<evidence type="ECO:0000259" key="5">
    <source>
        <dbReference type="PROSITE" id="PS51935"/>
    </source>
</evidence>
<dbReference type="SUPFAM" id="SSF54001">
    <property type="entry name" value="Cysteine proteinases"/>
    <property type="match status" value="1"/>
</dbReference>
<dbReference type="RefSeq" id="WP_014559848.1">
    <property type="nucleotide sequence ID" value="NC_017464.1"/>
</dbReference>
<dbReference type="AlphaFoldDB" id="I0AI86"/>
<dbReference type="eggNOG" id="COG0791">
    <property type="taxonomic scope" value="Bacteria"/>
</dbReference>